<evidence type="ECO:0000256" key="2">
    <source>
        <dbReference type="ARBA" id="ARBA00022649"/>
    </source>
</evidence>
<comment type="similarity">
    <text evidence="9">Belongs to the MntA antitoxin family.</text>
</comment>
<evidence type="ECO:0000256" key="9">
    <source>
        <dbReference type="ARBA" id="ARBA00038276"/>
    </source>
</evidence>
<name>A0A9D7T9P9_9MICO</name>
<keyword evidence="6" id="KW-0547">Nucleotide-binding</keyword>
<keyword evidence="8" id="KW-0460">Magnesium</keyword>
<protein>
    <submittedName>
        <fullName evidence="11">Nucleotidyltransferase family protein</fullName>
    </submittedName>
</protein>
<dbReference type="InterPro" id="IPR002934">
    <property type="entry name" value="Polymerase_NTP_transf_dom"/>
</dbReference>
<dbReference type="GO" id="GO:0005524">
    <property type="term" value="F:ATP binding"/>
    <property type="evidence" value="ECO:0007669"/>
    <property type="project" value="UniProtKB-KW"/>
</dbReference>
<keyword evidence="4" id="KW-0548">Nucleotidyltransferase</keyword>
<dbReference type="GO" id="GO:0046872">
    <property type="term" value="F:metal ion binding"/>
    <property type="evidence" value="ECO:0007669"/>
    <property type="project" value="UniProtKB-KW"/>
</dbReference>
<keyword evidence="7" id="KW-0067">ATP-binding</keyword>
<dbReference type="PANTHER" id="PTHR33571">
    <property type="entry name" value="SSL8005 PROTEIN"/>
    <property type="match status" value="1"/>
</dbReference>
<evidence type="ECO:0000256" key="6">
    <source>
        <dbReference type="ARBA" id="ARBA00022741"/>
    </source>
</evidence>
<keyword evidence="3" id="KW-0808">Transferase</keyword>
<reference evidence="11" key="1">
    <citation type="submission" date="2020-10" db="EMBL/GenBank/DDBJ databases">
        <title>Connecting structure to function with the recovery of over 1000 high-quality activated sludge metagenome-assembled genomes encoding full-length rRNA genes using long-read sequencing.</title>
        <authorList>
            <person name="Singleton C.M."/>
            <person name="Petriglieri F."/>
            <person name="Kristensen J.M."/>
            <person name="Kirkegaard R.H."/>
            <person name="Michaelsen T.Y."/>
            <person name="Andersen M.H."/>
            <person name="Karst S.M."/>
            <person name="Dueholm M.S."/>
            <person name="Nielsen P.H."/>
            <person name="Albertsen M."/>
        </authorList>
    </citation>
    <scope>NUCLEOTIDE SEQUENCE</scope>
    <source>
        <strain evidence="11">Ribe_18-Q3-R11-54_MAXAC.001</strain>
    </source>
</reference>
<evidence type="ECO:0000313" key="12">
    <source>
        <dbReference type="Proteomes" id="UP000886632"/>
    </source>
</evidence>
<comment type="cofactor">
    <cofactor evidence="1">
        <name>Mg(2+)</name>
        <dbReference type="ChEBI" id="CHEBI:18420"/>
    </cofactor>
</comment>
<keyword evidence="5" id="KW-0479">Metal-binding</keyword>
<feature type="domain" description="Polymerase nucleotidyl transferase" evidence="10">
    <location>
        <begin position="35"/>
        <end position="100"/>
    </location>
</feature>
<evidence type="ECO:0000256" key="4">
    <source>
        <dbReference type="ARBA" id="ARBA00022695"/>
    </source>
</evidence>
<proteinExistence type="inferred from homology"/>
<dbReference type="InterPro" id="IPR052038">
    <property type="entry name" value="Type-VII_TA_antitoxin"/>
</dbReference>
<keyword evidence="2" id="KW-1277">Toxin-antitoxin system</keyword>
<evidence type="ECO:0000256" key="3">
    <source>
        <dbReference type="ARBA" id="ARBA00022679"/>
    </source>
</evidence>
<evidence type="ECO:0000313" key="11">
    <source>
        <dbReference type="EMBL" id="MBL0003912.1"/>
    </source>
</evidence>
<dbReference type="CDD" id="cd05403">
    <property type="entry name" value="NT_KNTase_like"/>
    <property type="match status" value="1"/>
</dbReference>
<evidence type="ECO:0000259" key="10">
    <source>
        <dbReference type="Pfam" id="PF01909"/>
    </source>
</evidence>
<dbReference type="InterPro" id="IPR043519">
    <property type="entry name" value="NT_sf"/>
</dbReference>
<accession>A0A9D7T9P9</accession>
<dbReference type="PANTHER" id="PTHR33571:SF12">
    <property type="entry name" value="BSL3053 PROTEIN"/>
    <property type="match status" value="1"/>
</dbReference>
<evidence type="ECO:0000256" key="5">
    <source>
        <dbReference type="ARBA" id="ARBA00022723"/>
    </source>
</evidence>
<dbReference type="Pfam" id="PF01909">
    <property type="entry name" value="NTP_transf_2"/>
    <property type="match status" value="1"/>
</dbReference>
<dbReference type="GO" id="GO:0016779">
    <property type="term" value="F:nucleotidyltransferase activity"/>
    <property type="evidence" value="ECO:0007669"/>
    <property type="project" value="UniProtKB-KW"/>
</dbReference>
<dbReference type="EMBL" id="JADKGK010000019">
    <property type="protein sequence ID" value="MBL0003912.1"/>
    <property type="molecule type" value="Genomic_DNA"/>
</dbReference>
<dbReference type="AlphaFoldDB" id="A0A9D7T9P9"/>
<gene>
    <name evidence="11" type="ORF">IPP00_07950</name>
</gene>
<organism evidence="11 12">
    <name type="scientific">Candidatus Phosphoribacter hodrii</name>
    <dbReference type="NCBI Taxonomy" id="2953743"/>
    <lineage>
        <taxon>Bacteria</taxon>
        <taxon>Bacillati</taxon>
        <taxon>Actinomycetota</taxon>
        <taxon>Actinomycetes</taxon>
        <taxon>Micrococcales</taxon>
        <taxon>Dermatophilaceae</taxon>
        <taxon>Candidatus Phosphoribacter</taxon>
    </lineage>
</organism>
<evidence type="ECO:0000256" key="8">
    <source>
        <dbReference type="ARBA" id="ARBA00022842"/>
    </source>
</evidence>
<sequence>MGTVTRQSESLRAAIACHRDALDAILARYAATNPRIFGSVARGDATPDSDIDLMVDLLPRRGNELLRVSGIAEELSEVLGTRVDVVTASLLRGEVSSTALADLVRV</sequence>
<dbReference type="SUPFAM" id="SSF81301">
    <property type="entry name" value="Nucleotidyltransferase"/>
    <property type="match status" value="1"/>
</dbReference>
<evidence type="ECO:0000256" key="7">
    <source>
        <dbReference type="ARBA" id="ARBA00022840"/>
    </source>
</evidence>
<dbReference type="Proteomes" id="UP000886632">
    <property type="component" value="Unassembled WGS sequence"/>
</dbReference>
<evidence type="ECO:0000256" key="1">
    <source>
        <dbReference type="ARBA" id="ARBA00001946"/>
    </source>
</evidence>
<comment type="caution">
    <text evidence="11">The sequence shown here is derived from an EMBL/GenBank/DDBJ whole genome shotgun (WGS) entry which is preliminary data.</text>
</comment>
<dbReference type="Gene3D" id="3.30.460.10">
    <property type="entry name" value="Beta Polymerase, domain 2"/>
    <property type="match status" value="1"/>
</dbReference>